<evidence type="ECO:0000313" key="2">
    <source>
        <dbReference type="Proteomes" id="UP001281656"/>
    </source>
</evidence>
<protein>
    <submittedName>
        <fullName evidence="1">Uncharacterized protein</fullName>
    </submittedName>
</protein>
<dbReference type="RefSeq" id="WP_261672810.1">
    <property type="nucleotide sequence ID" value="NZ_JARUJP010000006.1"/>
</dbReference>
<proteinExistence type="predicted"/>
<gene>
    <name evidence="1" type="ORF">P8V03_07080</name>
</gene>
<sequence length="91" mass="9397">MMDLTGIGGCQGHQGHNTQGPCEQRGTLICIEIPPGTIIRLANLLEISSPRGISLVIRIPLLGGNSSSAALDSIVNSLKQAGGTIEFVKGC</sequence>
<accession>A0ABU4JRZ6</accession>
<evidence type="ECO:0000313" key="1">
    <source>
        <dbReference type="EMBL" id="MDW8800914.1"/>
    </source>
</evidence>
<dbReference type="EMBL" id="JARUJP010000006">
    <property type="protein sequence ID" value="MDW8800914.1"/>
    <property type="molecule type" value="Genomic_DNA"/>
</dbReference>
<reference evidence="1 2" key="1">
    <citation type="submission" date="2023-04" db="EMBL/GenBank/DDBJ databases">
        <title>Clostridium tannerae sp. nov., isolated from the fecal material of an alpaca.</title>
        <authorList>
            <person name="Miller S."/>
            <person name="Hendry M."/>
            <person name="King J."/>
            <person name="Sankaranarayanan K."/>
            <person name="Lawson P.A."/>
        </authorList>
    </citation>
    <scope>NUCLEOTIDE SEQUENCE [LARGE SCALE GENOMIC DNA]</scope>
    <source>
        <strain evidence="1 2">A1-XYC3</strain>
    </source>
</reference>
<organism evidence="1 2">
    <name type="scientific">Clostridium tanneri</name>
    <dbReference type="NCBI Taxonomy" id="3037988"/>
    <lineage>
        <taxon>Bacteria</taxon>
        <taxon>Bacillati</taxon>
        <taxon>Bacillota</taxon>
        <taxon>Clostridia</taxon>
        <taxon>Eubacteriales</taxon>
        <taxon>Clostridiaceae</taxon>
        <taxon>Clostridium</taxon>
    </lineage>
</organism>
<name>A0ABU4JRZ6_9CLOT</name>
<keyword evidence="2" id="KW-1185">Reference proteome</keyword>
<comment type="caution">
    <text evidence="1">The sequence shown here is derived from an EMBL/GenBank/DDBJ whole genome shotgun (WGS) entry which is preliminary data.</text>
</comment>
<dbReference type="Proteomes" id="UP001281656">
    <property type="component" value="Unassembled WGS sequence"/>
</dbReference>